<evidence type="ECO:0000256" key="3">
    <source>
        <dbReference type="ARBA" id="ARBA00048132"/>
    </source>
</evidence>
<reference evidence="5 6" key="1">
    <citation type="submission" date="2023-11" db="EMBL/GenBank/DDBJ databases">
        <authorList>
            <person name="Val-Calvo J."/>
            <person name="Scortti M."/>
            <person name="Vazquez-Boland J."/>
        </authorList>
    </citation>
    <scope>NUCLEOTIDE SEQUENCE [LARGE SCALE GENOMIC DNA]</scope>
    <source>
        <strain evidence="5 6">PAM 2766</strain>
    </source>
</reference>
<organism evidence="5 6">
    <name type="scientific">Rhodococcus parequi</name>
    <dbReference type="NCBI Taxonomy" id="3137122"/>
    <lineage>
        <taxon>Bacteria</taxon>
        <taxon>Bacillati</taxon>
        <taxon>Actinomycetota</taxon>
        <taxon>Actinomycetes</taxon>
        <taxon>Mycobacteriales</taxon>
        <taxon>Nocardiaceae</taxon>
        <taxon>Rhodococcus</taxon>
    </lineage>
</organism>
<protein>
    <submittedName>
        <fullName evidence="5">NAD(P)/FAD-dependent oxidoreductase</fullName>
    </submittedName>
</protein>
<comment type="caution">
    <text evidence="5">The sequence shown here is derived from an EMBL/GenBank/DDBJ whole genome shotgun (WGS) entry which is preliminary data.</text>
</comment>
<sequence length="337" mass="35902">MVVAGRTTGRQYMTEQLSTGYDVVVVGGGAAGLEGALMLARSRRSVLVIDAGDPRNAPAEGVHGFLSRDGIAPADLTRIGADEVRRYGGQVVDGTVADVRRGEAGFTVLLTDGRTVPARRVLVTTGLTDELPEVPGVRERWGRDVLHCPYCHGWEISNEPVGVLGTGPMSVHQALMFRQWTDDVTLFLHTAPEPTDEEREKLAARGVRVVAGRVAELVIDDDRLAGVRLEDGTVVNRRALVVAPRFVARVDALTSLGIETELEPMSGGRFVPADWSGLTKVPGLWVAGNVTDVKAQVLAAAASAATAAVAINNDLITEDTEAAVAERRAQNEKGTRE</sequence>
<evidence type="ECO:0000313" key="5">
    <source>
        <dbReference type="EMBL" id="MFM1724376.1"/>
    </source>
</evidence>
<evidence type="ECO:0000256" key="1">
    <source>
        <dbReference type="ARBA" id="ARBA00022630"/>
    </source>
</evidence>
<gene>
    <name evidence="5" type="ORF">ABEU20_002962</name>
</gene>
<dbReference type="PANTHER" id="PTHR48105">
    <property type="entry name" value="THIOREDOXIN REDUCTASE 1-RELATED-RELATED"/>
    <property type="match status" value="1"/>
</dbReference>
<name>A0ABW9FI61_9NOCA</name>
<keyword evidence="2" id="KW-0560">Oxidoreductase</keyword>
<comment type="catalytic activity">
    <reaction evidence="3">
        <text>[thioredoxin]-dithiol + NADP(+) = [thioredoxin]-disulfide + NADPH + H(+)</text>
        <dbReference type="Rhea" id="RHEA:20345"/>
        <dbReference type="Rhea" id="RHEA-COMP:10698"/>
        <dbReference type="Rhea" id="RHEA-COMP:10700"/>
        <dbReference type="ChEBI" id="CHEBI:15378"/>
        <dbReference type="ChEBI" id="CHEBI:29950"/>
        <dbReference type="ChEBI" id="CHEBI:50058"/>
        <dbReference type="ChEBI" id="CHEBI:57783"/>
        <dbReference type="ChEBI" id="CHEBI:58349"/>
        <dbReference type="EC" id="1.8.1.9"/>
    </reaction>
</comment>
<keyword evidence="6" id="KW-1185">Reference proteome</keyword>
<evidence type="ECO:0000259" key="4">
    <source>
        <dbReference type="Pfam" id="PF07992"/>
    </source>
</evidence>
<proteinExistence type="predicted"/>
<evidence type="ECO:0000313" key="6">
    <source>
        <dbReference type="Proteomes" id="UP001629745"/>
    </source>
</evidence>
<dbReference type="PRINTS" id="PR00469">
    <property type="entry name" value="PNDRDTASEII"/>
</dbReference>
<dbReference type="RefSeq" id="WP_420165132.1">
    <property type="nucleotide sequence ID" value="NZ_JBDLNV010000004.1"/>
</dbReference>
<accession>A0ABW9FI61</accession>
<dbReference type="InterPro" id="IPR036188">
    <property type="entry name" value="FAD/NAD-bd_sf"/>
</dbReference>
<keyword evidence="1" id="KW-0285">Flavoprotein</keyword>
<dbReference type="Gene3D" id="3.50.50.60">
    <property type="entry name" value="FAD/NAD(P)-binding domain"/>
    <property type="match status" value="2"/>
</dbReference>
<dbReference type="Proteomes" id="UP001629745">
    <property type="component" value="Unassembled WGS sequence"/>
</dbReference>
<dbReference type="InterPro" id="IPR050097">
    <property type="entry name" value="Ferredoxin-NADP_redctase_2"/>
</dbReference>
<dbReference type="InterPro" id="IPR023753">
    <property type="entry name" value="FAD/NAD-binding_dom"/>
</dbReference>
<dbReference type="EMBL" id="JBDLNV010000004">
    <property type="protein sequence ID" value="MFM1724376.1"/>
    <property type="molecule type" value="Genomic_DNA"/>
</dbReference>
<feature type="domain" description="FAD/NAD(P)-binding" evidence="4">
    <location>
        <begin position="21"/>
        <end position="302"/>
    </location>
</feature>
<dbReference type="Pfam" id="PF07992">
    <property type="entry name" value="Pyr_redox_2"/>
    <property type="match status" value="1"/>
</dbReference>
<evidence type="ECO:0000256" key="2">
    <source>
        <dbReference type="ARBA" id="ARBA00023002"/>
    </source>
</evidence>
<dbReference type="SUPFAM" id="SSF51905">
    <property type="entry name" value="FAD/NAD(P)-binding domain"/>
    <property type="match status" value="1"/>
</dbReference>
<dbReference type="PRINTS" id="PR00368">
    <property type="entry name" value="FADPNR"/>
</dbReference>